<name>A0A0J1GLC3_9GAMM</name>
<organism evidence="1 2">
    <name type="scientific">Photobacterium aphoticum</name>
    <dbReference type="NCBI Taxonomy" id="754436"/>
    <lineage>
        <taxon>Bacteria</taxon>
        <taxon>Pseudomonadati</taxon>
        <taxon>Pseudomonadota</taxon>
        <taxon>Gammaproteobacteria</taxon>
        <taxon>Vibrionales</taxon>
        <taxon>Vibrionaceae</taxon>
        <taxon>Photobacterium</taxon>
    </lineage>
</organism>
<dbReference type="GO" id="GO:0016787">
    <property type="term" value="F:hydrolase activity"/>
    <property type="evidence" value="ECO:0007669"/>
    <property type="project" value="UniProtKB-KW"/>
</dbReference>
<gene>
    <name evidence="1" type="ORF">ABT58_11970</name>
</gene>
<dbReference type="PATRIC" id="fig|754436.4.peg.2540"/>
<evidence type="ECO:0000313" key="1">
    <source>
        <dbReference type="EMBL" id="KLV00555.1"/>
    </source>
</evidence>
<keyword evidence="1" id="KW-0378">Hydrolase</keyword>
<accession>A0A0J1GLC3</accession>
<proteinExistence type="predicted"/>
<reference evidence="1 2" key="1">
    <citation type="submission" date="2015-05" db="EMBL/GenBank/DDBJ databases">
        <title>Photobacterium galathea sp. nov.</title>
        <authorList>
            <person name="Machado H."/>
            <person name="Gram L."/>
        </authorList>
    </citation>
    <scope>NUCLEOTIDE SEQUENCE [LARGE SCALE GENOMIC DNA]</scope>
    <source>
        <strain evidence="1 2">DSM 25995</strain>
    </source>
</reference>
<dbReference type="InterPro" id="IPR021459">
    <property type="entry name" value="GH101-related"/>
</dbReference>
<evidence type="ECO:0000313" key="2">
    <source>
        <dbReference type="Proteomes" id="UP000036426"/>
    </source>
</evidence>
<sequence>MTLLALSLTCQPIYAHMPVSLNSPHHHITISPSDLAISWNALTINGPTLTVNAQTQTVNTVKQLSPTHAQWQLQPSGLAVDAQIEHSAEHNAEQDALVLRFSSANTQPIVRDHPVTVSWFDLPDTQTQSVLLPFSEGMRVPVENHEWATYLTHAHSGANTINDLKMPFWTTEQNGAYITYHLVTATNNALHFSDDTQRVDMRASHLFTTLTQRDPFTVRITLGDDWLDGAKTYRQWRKAHTETQTLAQQAQQNPAVKRLIGASHVYLFGKDLLSMEDVHDWWGLIAWYLAQTELPVTTSVRDTLTPLFQQQTWLSAYHKQLVLDAIQQSLAKRFAVPTPSLQNNTIHMQYLSAQQQKKWLTEHAAMFLNAPYTWGQALSSDMLTTFTQAKLQKLWLGFDNWMPAFFQPNVVHQAKQAGYLVATYDSYNTAITPGTNDSWLTANLPAEMHSECTIELADGRKQKGFRGNGNYLNPNCHLDYVLQRVRDIIQYGQFNSLFLDVDATAMAREDYHAGTREMDMLAAFNTRMAKIIEQNQIVLGSEDGNSLTTQGITFAHGLESAGFGWTDKDMYKNKQSPYFLGRWYPEYKPEFFFQPAQVKAPYRTLLFSPQYRIPLYQAVFHDEIINNHHWHNDSLKFTNVKIERDLTAMLYNTPPMVHLTRDEALSVNSPRMKALQHYQAGFLPIHTQLWDKQLTHFSWLDTQGTVQQTQFSDGSTLIANFSDHPFAARDCRIAPHSILAILSNGQRIHWQAKP</sequence>
<protein>
    <submittedName>
        <fullName evidence="1">Glycosyl hydrolase</fullName>
    </submittedName>
</protein>
<dbReference type="Proteomes" id="UP000036426">
    <property type="component" value="Unassembled WGS sequence"/>
</dbReference>
<dbReference type="Pfam" id="PF11308">
    <property type="entry name" value="Glyco_hydro_129"/>
    <property type="match status" value="1"/>
</dbReference>
<dbReference type="EMBL" id="LDOV01000022">
    <property type="protein sequence ID" value="KLV00555.1"/>
    <property type="molecule type" value="Genomic_DNA"/>
</dbReference>
<keyword evidence="2" id="KW-1185">Reference proteome</keyword>
<comment type="caution">
    <text evidence="1">The sequence shown here is derived from an EMBL/GenBank/DDBJ whole genome shotgun (WGS) entry which is preliminary data.</text>
</comment>
<dbReference type="AlphaFoldDB" id="A0A0J1GLC3"/>